<feature type="transmembrane region" description="Helical" evidence="2">
    <location>
        <begin position="128"/>
        <end position="153"/>
    </location>
</feature>
<dbReference type="RefSeq" id="XP_024699851.1">
    <property type="nucleotide sequence ID" value="XM_024855139.1"/>
</dbReference>
<dbReference type="InterPro" id="IPR021840">
    <property type="entry name" value="DUF3433"/>
</dbReference>
<keyword evidence="4" id="KW-1185">Reference proteome</keyword>
<dbReference type="PANTHER" id="PTHR37544">
    <property type="entry name" value="SPRAY-RELATED"/>
    <property type="match status" value="1"/>
</dbReference>
<proteinExistence type="predicted"/>
<feature type="transmembrane region" description="Helical" evidence="2">
    <location>
        <begin position="21"/>
        <end position="40"/>
    </location>
</feature>
<feature type="transmembrane region" description="Helical" evidence="2">
    <location>
        <begin position="60"/>
        <end position="79"/>
    </location>
</feature>
<keyword evidence="2" id="KW-0472">Membrane</keyword>
<feature type="compositionally biased region" description="Pro residues" evidence="1">
    <location>
        <begin position="1275"/>
        <end position="1286"/>
    </location>
</feature>
<protein>
    <submittedName>
        <fullName evidence="3">Uncharacterized protein</fullName>
    </submittedName>
</protein>
<feature type="compositionally biased region" description="Low complexity" evidence="1">
    <location>
        <begin position="1316"/>
        <end position="1329"/>
    </location>
</feature>
<evidence type="ECO:0000313" key="3">
    <source>
        <dbReference type="EMBL" id="PLB44549.1"/>
    </source>
</evidence>
<gene>
    <name evidence="3" type="ORF">P170DRAFT_513714</name>
</gene>
<dbReference type="GeneID" id="36562845"/>
<sequence>MRFTSIFGKTEPEHPEWIPPMLRWFALISLAVSASGIIAALEILRHFTVVRVLSPNNEGILFATRYLPTLAIIALGYLVKGVASDLKKVTPWANMSGKWATSSRSVLLDYVNAMEIVAVFSALRRKDWAVFVGLVCAFICGALVPLANAVAYVDLFAPRNITATSNQTSAFQFDNSPLVMANDSLTIPWNSTGMEPYARAISQRLGSAPRTLWTTENYVFDQFSVPSIANATATAEVNAISALLDCQQLRYSPTNRSSTFAANPDDLKAAGCNMPLEIATRASGDQSSAWLNITQCSDHEDRDTQILAIYVSNSPQLNGSASAGNLSMAGLICSPKFTSQRASLSVNSTTSEITAFSMLSEPQPLDIKTSTEALWLYLRNPLDSETQKIFGKAQLDGVRGTYNPGTRPVANMPNITSAIVWTEGPRDPFMQVALDGYPEKAPIEHDVFEGKVTQFAGIVWAELLSFLARSEASNEIPVSIALTDERVLLRTPVVRTVQALLGVLGVLAIVFALQLRPKTVLGEDPGSLAAGSVILSASSAAVEKEMARHALSSTQSMTTSLSSTRFMLRQRNAGQRPAVTIDMTKAPVGQEPVEMVDLNGQNLGEAAYERAPEDPDQDSSLGKGAELDGWRPLPLRIASKVALGVAVVVVMIGLGIMLWLSGTHDGICVDTQVSSAALTLSTSTVLVLFGYSFAGVDAAAQAQAPFNILRRRPNDQAIFTDDLTLLGRLSGLGSTWMNTTLYASAAAYILIIPAMKLVAAGLFSPLNTGVVDLISVQIDTSITTHLGNMLKNSSDTPITIAPVVKRACDFAEWETNPVFGLRPRPGIVGNLVLDNLTAVVDVKNNIPGSVIEARVPAIAVDIQCEPIPSSDFNMSLRRAGRPGDGESMTFTWTCTTERCSGRHFSADPLGTEIPSYSGQVSLDWPSEWARHGSESQGLPASGTDYSVFIADLTSLGGSIHSFRNMTPIPIAGDGILATPNTLNVTLPPVVATTCRRNLTIVNVNATFTRPTPVALETGAPLSPWRPVSVDLESIQYARPYPDVQPEYFQPPKVEMDMFGQTYDDSLVDGILWSNSLWPARGSSRNFFELLAADAQHRVGNLSRLLTPDGLTDSAKHMYTAYCTQILSELRTVASNTSLSPSANQTIPARLFHSQLRVHQDPRTTYILLALLGTVACFALLVFCHFPDDAILPKEPGSIASRLSLLADSILVRQLRQEQVSDVNELRKWREPAALGWWRDGPIAASDTPNNSSTPAWRWGVDIGRDVTLQSWKDPPLSPSPSPPPPAISSTSPSRSSVRSEPILPGLPFQPGEDEGPSTSTHSPRSSVSRIDGGRRGHPSAFAVWMGHDSRSTLLNSEQELGDRR</sequence>
<feature type="transmembrane region" description="Helical" evidence="2">
    <location>
        <begin position="641"/>
        <end position="661"/>
    </location>
</feature>
<reference evidence="3 4" key="1">
    <citation type="submission" date="2016-12" db="EMBL/GenBank/DDBJ databases">
        <title>The genomes of Aspergillus section Nigri reveals drivers in fungal speciation.</title>
        <authorList>
            <consortium name="DOE Joint Genome Institute"/>
            <person name="Vesth T.C."/>
            <person name="Nybo J."/>
            <person name="Theobald S."/>
            <person name="Brandl J."/>
            <person name="Frisvad J.C."/>
            <person name="Nielsen K.F."/>
            <person name="Lyhne E.K."/>
            <person name="Kogle M.E."/>
            <person name="Kuo A."/>
            <person name="Riley R."/>
            <person name="Clum A."/>
            <person name="Nolan M."/>
            <person name="Lipzen A."/>
            <person name="Salamov A."/>
            <person name="Henrissat B."/>
            <person name="Wiebenga A."/>
            <person name="De Vries R.P."/>
            <person name="Grigoriev I.V."/>
            <person name="Mortensen U.H."/>
            <person name="Andersen M.R."/>
            <person name="Baker S.E."/>
        </authorList>
    </citation>
    <scope>NUCLEOTIDE SEQUENCE [LARGE SCALE GENOMIC DNA]</scope>
    <source>
        <strain evidence="3 4">IBT 23096</strain>
    </source>
</reference>
<name>A0A2I2FV78_9EURO</name>
<dbReference type="STRING" id="1392250.A0A2I2FV78"/>
<keyword evidence="2" id="KW-0812">Transmembrane</keyword>
<dbReference type="Proteomes" id="UP000234275">
    <property type="component" value="Unassembled WGS sequence"/>
</dbReference>
<feature type="compositionally biased region" description="Low complexity" evidence="1">
    <location>
        <begin position="1287"/>
        <end position="1301"/>
    </location>
</feature>
<accession>A0A2I2FV78</accession>
<dbReference type="OrthoDB" id="5332281at2759"/>
<comment type="caution">
    <text evidence="3">The sequence shown here is derived from an EMBL/GenBank/DDBJ whole genome shotgun (WGS) entry which is preliminary data.</text>
</comment>
<dbReference type="EMBL" id="MSFO01000009">
    <property type="protein sequence ID" value="PLB44549.1"/>
    <property type="molecule type" value="Genomic_DNA"/>
</dbReference>
<keyword evidence="2" id="KW-1133">Transmembrane helix</keyword>
<feature type="region of interest" description="Disordered" evidence="1">
    <location>
        <begin position="1269"/>
        <end position="1364"/>
    </location>
</feature>
<feature type="transmembrane region" description="Helical" evidence="2">
    <location>
        <begin position="493"/>
        <end position="513"/>
    </location>
</feature>
<feature type="transmembrane region" description="Helical" evidence="2">
    <location>
        <begin position="673"/>
        <end position="694"/>
    </location>
</feature>
<evidence type="ECO:0000256" key="2">
    <source>
        <dbReference type="SAM" id="Phobius"/>
    </source>
</evidence>
<organism evidence="3 4">
    <name type="scientific">Aspergillus steynii IBT 23096</name>
    <dbReference type="NCBI Taxonomy" id="1392250"/>
    <lineage>
        <taxon>Eukaryota</taxon>
        <taxon>Fungi</taxon>
        <taxon>Dikarya</taxon>
        <taxon>Ascomycota</taxon>
        <taxon>Pezizomycotina</taxon>
        <taxon>Eurotiomycetes</taxon>
        <taxon>Eurotiomycetidae</taxon>
        <taxon>Eurotiales</taxon>
        <taxon>Aspergillaceae</taxon>
        <taxon>Aspergillus</taxon>
        <taxon>Aspergillus subgen. Circumdati</taxon>
    </lineage>
</organism>
<feature type="transmembrane region" description="Helical" evidence="2">
    <location>
        <begin position="741"/>
        <end position="763"/>
    </location>
</feature>
<dbReference type="VEuPathDB" id="FungiDB:P170DRAFT_513714"/>
<evidence type="ECO:0000256" key="1">
    <source>
        <dbReference type="SAM" id="MobiDB-lite"/>
    </source>
</evidence>
<dbReference type="Pfam" id="PF11915">
    <property type="entry name" value="DUF3433"/>
    <property type="match status" value="1"/>
</dbReference>
<evidence type="ECO:0000313" key="4">
    <source>
        <dbReference type="Proteomes" id="UP000234275"/>
    </source>
</evidence>